<sequence length="62" mass="7469">MRNRRGPRWSVELFTPNKFNKYCPLLERFLRVRIGLMALSARKFIVNFPDMMNGFLAKLLMY</sequence>
<dbReference type="KEGG" id="sphu:SPPYR_0049"/>
<proteinExistence type="predicted"/>
<accession>A0A1Y5PMC2</accession>
<dbReference type="AlphaFoldDB" id="A0A1Y5PMC2"/>
<protein>
    <submittedName>
        <fullName evidence="1">Uncharacterized protein</fullName>
    </submittedName>
</protein>
<organism evidence="1">
    <name type="scientific">uncultured Sphingopyxis sp</name>
    <dbReference type="NCBI Taxonomy" id="310581"/>
    <lineage>
        <taxon>Bacteria</taxon>
        <taxon>Pseudomonadati</taxon>
        <taxon>Pseudomonadota</taxon>
        <taxon>Alphaproteobacteria</taxon>
        <taxon>Sphingomonadales</taxon>
        <taxon>Sphingomonadaceae</taxon>
        <taxon>Sphingopyxis</taxon>
        <taxon>environmental samples</taxon>
    </lineage>
</organism>
<reference evidence="1" key="1">
    <citation type="submission" date="2016-03" db="EMBL/GenBank/DDBJ databases">
        <authorList>
            <person name="Ploux O."/>
        </authorList>
    </citation>
    <scope>NUCLEOTIDE SEQUENCE</scope>
    <source>
        <strain evidence="1">UC10</strain>
    </source>
</reference>
<dbReference type="EMBL" id="LT598653">
    <property type="protein sequence ID" value="SBV31169.1"/>
    <property type="molecule type" value="Genomic_DNA"/>
</dbReference>
<name>A0A1Y5PMC2_9SPHN</name>
<gene>
    <name evidence="1" type="ORF">SPPYR_0049</name>
</gene>
<evidence type="ECO:0000313" key="1">
    <source>
        <dbReference type="EMBL" id="SBV31169.1"/>
    </source>
</evidence>